<dbReference type="InterPro" id="IPR036388">
    <property type="entry name" value="WH-like_DNA-bd_sf"/>
</dbReference>
<evidence type="ECO:0000313" key="6">
    <source>
        <dbReference type="Proteomes" id="UP000186074"/>
    </source>
</evidence>
<dbReference type="SMART" id="SM00345">
    <property type="entry name" value="HTH_GNTR"/>
    <property type="match status" value="1"/>
</dbReference>
<dbReference type="GO" id="GO:0003700">
    <property type="term" value="F:DNA-binding transcription factor activity"/>
    <property type="evidence" value="ECO:0007669"/>
    <property type="project" value="InterPro"/>
</dbReference>
<dbReference type="InterPro" id="IPR028978">
    <property type="entry name" value="Chorismate_lyase_/UTRA_dom_sf"/>
</dbReference>
<name>A0A1P8KMS1_9BACT</name>
<protein>
    <submittedName>
        <fullName evidence="5">GntR family transcriptional regulator</fullName>
    </submittedName>
</protein>
<dbReference type="PANTHER" id="PTHR44846">
    <property type="entry name" value="MANNOSYL-D-GLYCERATE TRANSPORT/METABOLISM SYSTEM REPRESSOR MNGR-RELATED"/>
    <property type="match status" value="1"/>
</dbReference>
<dbReference type="InterPro" id="IPR036390">
    <property type="entry name" value="WH_DNA-bd_sf"/>
</dbReference>
<dbReference type="OrthoDB" id="9808698at2"/>
<evidence type="ECO:0000259" key="4">
    <source>
        <dbReference type="PROSITE" id="PS50949"/>
    </source>
</evidence>
<keyword evidence="2" id="KW-0238">DNA-binding</keyword>
<dbReference type="InterPro" id="IPR011663">
    <property type="entry name" value="UTRA"/>
</dbReference>
<dbReference type="PROSITE" id="PS50949">
    <property type="entry name" value="HTH_GNTR"/>
    <property type="match status" value="1"/>
</dbReference>
<dbReference type="STRING" id="1850254.LPB137_08075"/>
<dbReference type="Proteomes" id="UP000186074">
    <property type="component" value="Chromosome"/>
</dbReference>
<keyword evidence="6" id="KW-1185">Reference proteome</keyword>
<evidence type="ECO:0000313" key="5">
    <source>
        <dbReference type="EMBL" id="APW65813.1"/>
    </source>
</evidence>
<keyword evidence="3" id="KW-0804">Transcription</keyword>
<dbReference type="RefSeq" id="WP_076086819.1">
    <property type="nucleotide sequence ID" value="NZ_CP019070.1"/>
</dbReference>
<organism evidence="5 6">
    <name type="scientific">Poseidonibacter parvus</name>
    <dbReference type="NCBI Taxonomy" id="1850254"/>
    <lineage>
        <taxon>Bacteria</taxon>
        <taxon>Pseudomonadati</taxon>
        <taxon>Campylobacterota</taxon>
        <taxon>Epsilonproteobacteria</taxon>
        <taxon>Campylobacterales</taxon>
        <taxon>Arcobacteraceae</taxon>
        <taxon>Poseidonibacter</taxon>
    </lineage>
</organism>
<dbReference type="Gene3D" id="3.40.1410.10">
    <property type="entry name" value="Chorismate lyase-like"/>
    <property type="match status" value="1"/>
</dbReference>
<reference evidence="5 6" key="1">
    <citation type="submission" date="2017-01" db="EMBL/GenBank/DDBJ databases">
        <title>Genome sequencing of Arcobacter sp. LPB0137.</title>
        <authorList>
            <person name="Lee G.-W."/>
            <person name="Yi H."/>
        </authorList>
    </citation>
    <scope>NUCLEOTIDE SEQUENCE [LARGE SCALE GENOMIC DNA]</scope>
    <source>
        <strain evidence="5 6">LPB0137</strain>
    </source>
</reference>
<dbReference type="SUPFAM" id="SSF64288">
    <property type="entry name" value="Chorismate lyase-like"/>
    <property type="match status" value="1"/>
</dbReference>
<dbReference type="PRINTS" id="PR00035">
    <property type="entry name" value="HTHGNTR"/>
</dbReference>
<evidence type="ECO:0000256" key="2">
    <source>
        <dbReference type="ARBA" id="ARBA00023125"/>
    </source>
</evidence>
<accession>A0A1P8KMS1</accession>
<feature type="domain" description="HTH gntR-type" evidence="4">
    <location>
        <begin position="7"/>
        <end position="74"/>
    </location>
</feature>
<dbReference type="EMBL" id="CP019070">
    <property type="protein sequence ID" value="APW65813.1"/>
    <property type="molecule type" value="Genomic_DNA"/>
</dbReference>
<gene>
    <name evidence="5" type="ORF">LPB137_08075</name>
</gene>
<sequence>MFAKNGIPLYLQLKEKILEDIKLNYKVNDIIPAEGKLEEKYKLSRITVRKAIEELEKDNIVIKKQGKGTFVKEQKILYDANSIGSLTQRLSKQKHLLTTKSISFEIIEEREEHFVKDMLSCKKLLCIKRTRLLDEVPFALMFNYFDVNTVPDIDKKMNLESLYAFLKKEYNIEFHNAEEIVEAMIANDDDAKKLNIEKGSPLLSLKRLSYNQKNEPIEYSNLIIRGDMYKHKIILSNDKLSNI</sequence>
<dbReference type="AlphaFoldDB" id="A0A1P8KMS1"/>
<dbReference type="Gene3D" id="1.10.10.10">
    <property type="entry name" value="Winged helix-like DNA-binding domain superfamily/Winged helix DNA-binding domain"/>
    <property type="match status" value="1"/>
</dbReference>
<evidence type="ECO:0000256" key="1">
    <source>
        <dbReference type="ARBA" id="ARBA00023015"/>
    </source>
</evidence>
<dbReference type="CDD" id="cd07377">
    <property type="entry name" value="WHTH_GntR"/>
    <property type="match status" value="1"/>
</dbReference>
<dbReference type="KEGG" id="alp:LPB137_08075"/>
<proteinExistence type="predicted"/>
<dbReference type="Pfam" id="PF07702">
    <property type="entry name" value="UTRA"/>
    <property type="match status" value="1"/>
</dbReference>
<dbReference type="SUPFAM" id="SSF46785">
    <property type="entry name" value="Winged helix' DNA-binding domain"/>
    <property type="match status" value="1"/>
</dbReference>
<keyword evidence="1" id="KW-0805">Transcription regulation</keyword>
<dbReference type="PANTHER" id="PTHR44846:SF1">
    <property type="entry name" value="MANNOSYL-D-GLYCERATE TRANSPORT_METABOLISM SYSTEM REPRESSOR MNGR-RELATED"/>
    <property type="match status" value="1"/>
</dbReference>
<dbReference type="InterPro" id="IPR050679">
    <property type="entry name" value="Bact_HTH_transcr_reg"/>
</dbReference>
<dbReference type="Pfam" id="PF00392">
    <property type="entry name" value="GntR"/>
    <property type="match status" value="1"/>
</dbReference>
<evidence type="ECO:0000256" key="3">
    <source>
        <dbReference type="ARBA" id="ARBA00023163"/>
    </source>
</evidence>
<dbReference type="GO" id="GO:0003677">
    <property type="term" value="F:DNA binding"/>
    <property type="evidence" value="ECO:0007669"/>
    <property type="project" value="UniProtKB-KW"/>
</dbReference>
<dbReference type="SMART" id="SM00866">
    <property type="entry name" value="UTRA"/>
    <property type="match status" value="1"/>
</dbReference>
<dbReference type="GO" id="GO:0045892">
    <property type="term" value="P:negative regulation of DNA-templated transcription"/>
    <property type="evidence" value="ECO:0007669"/>
    <property type="project" value="TreeGrafter"/>
</dbReference>
<dbReference type="InterPro" id="IPR000524">
    <property type="entry name" value="Tscrpt_reg_HTH_GntR"/>
</dbReference>